<protein>
    <recommendedName>
        <fullName evidence="3">Disease resistance R13L4/SHOC-2-like LRR domain-containing protein</fullName>
    </recommendedName>
</protein>
<evidence type="ECO:0000256" key="2">
    <source>
        <dbReference type="ARBA" id="ARBA00022821"/>
    </source>
</evidence>
<evidence type="ECO:0000256" key="1">
    <source>
        <dbReference type="ARBA" id="ARBA00022737"/>
    </source>
</evidence>
<dbReference type="SUPFAM" id="SSF52047">
    <property type="entry name" value="RNI-like"/>
    <property type="match status" value="1"/>
</dbReference>
<dbReference type="Gene3D" id="3.80.10.10">
    <property type="entry name" value="Ribonuclease Inhibitor"/>
    <property type="match status" value="1"/>
</dbReference>
<accession>A0A6A6M5M5</accession>
<gene>
    <name evidence="4" type="ORF">GH714_033403</name>
    <name evidence="5" type="ORF">GH714_033582</name>
</gene>
<feature type="domain" description="Disease resistance R13L4/SHOC-2-like LRR" evidence="3">
    <location>
        <begin position="2"/>
        <end position="177"/>
    </location>
</feature>
<dbReference type="GO" id="GO:0006952">
    <property type="term" value="P:defense response"/>
    <property type="evidence" value="ECO:0007669"/>
    <property type="project" value="UniProtKB-KW"/>
</dbReference>
<dbReference type="InterPro" id="IPR032675">
    <property type="entry name" value="LRR_dom_sf"/>
</dbReference>
<evidence type="ECO:0000259" key="3">
    <source>
        <dbReference type="Pfam" id="PF23598"/>
    </source>
</evidence>
<dbReference type="InterPro" id="IPR055414">
    <property type="entry name" value="LRR_R13L4/SHOC2-like"/>
</dbReference>
<dbReference type="EMBL" id="JAAGAX010000008">
    <property type="protein sequence ID" value="KAF2307944.1"/>
    <property type="molecule type" value="Genomic_DNA"/>
</dbReference>
<keyword evidence="2" id="KW-0611">Plant defense</keyword>
<comment type="caution">
    <text evidence="4">The sequence shown here is derived from an EMBL/GenBank/DDBJ whole genome shotgun (WGS) entry which is preliminary data.</text>
</comment>
<reference evidence="4 6" key="1">
    <citation type="journal article" date="2020" name="Mol. Plant">
        <title>The Chromosome-Based Rubber Tree Genome Provides New Insights into Spurge Genome Evolution and Rubber Biosynthesis.</title>
        <authorList>
            <person name="Liu J."/>
            <person name="Shi C."/>
            <person name="Shi C.C."/>
            <person name="Li W."/>
            <person name="Zhang Q.J."/>
            <person name="Zhang Y."/>
            <person name="Li K."/>
            <person name="Lu H.F."/>
            <person name="Shi C."/>
            <person name="Zhu S.T."/>
            <person name="Xiao Z.Y."/>
            <person name="Nan H."/>
            <person name="Yue Y."/>
            <person name="Zhu X.G."/>
            <person name="Wu Y."/>
            <person name="Hong X.N."/>
            <person name="Fan G.Y."/>
            <person name="Tong Y."/>
            <person name="Zhang D."/>
            <person name="Mao C.L."/>
            <person name="Liu Y.L."/>
            <person name="Hao S.J."/>
            <person name="Liu W.Q."/>
            <person name="Lv M.Q."/>
            <person name="Zhang H.B."/>
            <person name="Liu Y."/>
            <person name="Hu-Tang G.R."/>
            <person name="Wang J.P."/>
            <person name="Wang J.H."/>
            <person name="Sun Y.H."/>
            <person name="Ni S.B."/>
            <person name="Chen W.B."/>
            <person name="Zhang X.C."/>
            <person name="Jiao Y.N."/>
            <person name="Eichler E.E."/>
            <person name="Li G.H."/>
            <person name="Liu X."/>
            <person name="Gao L.Z."/>
        </authorList>
    </citation>
    <scope>NUCLEOTIDE SEQUENCE [LARGE SCALE GENOMIC DNA]</scope>
    <source>
        <strain evidence="6">cv. GT1</strain>
        <tissue evidence="4">Leaf</tissue>
    </source>
</reference>
<dbReference type="EMBL" id="JAAGAX010000008">
    <property type="protein sequence ID" value="KAF2307925.1"/>
    <property type="molecule type" value="Genomic_DNA"/>
</dbReference>
<proteinExistence type="predicted"/>
<sequence length="218" mass="24782">MLALEDSKLEISPKTIGSLKHLRFLCFPERSVDKKVSKSICKLQNLQLLALRTEELGSDIRYLINLRFLMFSTKQKCLAKNGLGCLTSLRSLWIYECENLEYLCEDMQGLKHLRTLSIHLCKSLISLPQNLKYLTALETLAIADCENLNLTMEEGKDNQDLARFSLQNLNIASLQQLVIRNCDELSGRCERGQGEDWSKIAHIPNIFLDDSEISSTGN</sequence>
<dbReference type="AlphaFoldDB" id="A0A6A6M5M5"/>
<dbReference type="Pfam" id="PF23598">
    <property type="entry name" value="LRR_14"/>
    <property type="match status" value="1"/>
</dbReference>
<keyword evidence="6" id="KW-1185">Reference proteome</keyword>
<name>A0A6A6M5M5_HEVBR</name>
<dbReference type="Proteomes" id="UP000467840">
    <property type="component" value="Chromosome 9"/>
</dbReference>
<evidence type="ECO:0000313" key="4">
    <source>
        <dbReference type="EMBL" id="KAF2307925.1"/>
    </source>
</evidence>
<evidence type="ECO:0000313" key="6">
    <source>
        <dbReference type="Proteomes" id="UP000467840"/>
    </source>
</evidence>
<evidence type="ECO:0000313" key="5">
    <source>
        <dbReference type="EMBL" id="KAF2307944.1"/>
    </source>
</evidence>
<keyword evidence="1" id="KW-0677">Repeat</keyword>
<organism evidence="4 6">
    <name type="scientific">Hevea brasiliensis</name>
    <name type="common">Para rubber tree</name>
    <name type="synonym">Siphonia brasiliensis</name>
    <dbReference type="NCBI Taxonomy" id="3981"/>
    <lineage>
        <taxon>Eukaryota</taxon>
        <taxon>Viridiplantae</taxon>
        <taxon>Streptophyta</taxon>
        <taxon>Embryophyta</taxon>
        <taxon>Tracheophyta</taxon>
        <taxon>Spermatophyta</taxon>
        <taxon>Magnoliopsida</taxon>
        <taxon>eudicotyledons</taxon>
        <taxon>Gunneridae</taxon>
        <taxon>Pentapetalae</taxon>
        <taxon>rosids</taxon>
        <taxon>fabids</taxon>
        <taxon>Malpighiales</taxon>
        <taxon>Euphorbiaceae</taxon>
        <taxon>Crotonoideae</taxon>
        <taxon>Micrandreae</taxon>
        <taxon>Hevea</taxon>
    </lineage>
</organism>
<dbReference type="PANTHER" id="PTHR36766">
    <property type="entry name" value="PLANT BROAD-SPECTRUM MILDEW RESISTANCE PROTEIN RPW8"/>
    <property type="match status" value="1"/>
</dbReference>
<dbReference type="PANTHER" id="PTHR36766:SF70">
    <property type="entry name" value="DISEASE RESISTANCE PROTEIN RGA4"/>
    <property type="match status" value="1"/>
</dbReference>